<dbReference type="RefSeq" id="WP_153637336.1">
    <property type="nucleotide sequence ID" value="NZ_BGZI01000020.1"/>
</dbReference>
<protein>
    <submittedName>
        <fullName evidence="1">Uncharacterized protein</fullName>
    </submittedName>
</protein>
<evidence type="ECO:0000313" key="1">
    <source>
        <dbReference type="EMBL" id="GBO89200.1"/>
    </source>
</evidence>
<sequence length="69" mass="7477">MSQVTQNNPPLSVGEKVIVPGLNASGRILMPDPDPGSRPNGANEPIWYLKFSDGTEGGGWRESELMRQP</sequence>
<name>A0A5M3Q3H5_9GAMM</name>
<dbReference type="EMBL" id="BGZI01000020">
    <property type="protein sequence ID" value="GBO89200.1"/>
    <property type="molecule type" value="Genomic_DNA"/>
</dbReference>
<organism evidence="1 2">
    <name type="scientific">Marinobacter salsuginis</name>
    <dbReference type="NCBI Taxonomy" id="418719"/>
    <lineage>
        <taxon>Bacteria</taxon>
        <taxon>Pseudomonadati</taxon>
        <taxon>Pseudomonadota</taxon>
        <taxon>Gammaproteobacteria</taxon>
        <taxon>Pseudomonadales</taxon>
        <taxon>Marinobacteraceae</taxon>
        <taxon>Marinobacter</taxon>
    </lineage>
</organism>
<gene>
    <name evidence="1" type="ORF">MSSD14B_28680</name>
</gene>
<evidence type="ECO:0000313" key="2">
    <source>
        <dbReference type="Proteomes" id="UP000387223"/>
    </source>
</evidence>
<accession>A0A5M3Q3H5</accession>
<dbReference type="AlphaFoldDB" id="A0A5M3Q3H5"/>
<dbReference type="Proteomes" id="UP000387223">
    <property type="component" value="Unassembled WGS sequence"/>
</dbReference>
<proteinExistence type="predicted"/>
<reference evidence="1 2" key="1">
    <citation type="journal article" date="2019" name="J. Gen. Appl. Microbiol.">
        <title>Aerobic degradation of cis-dichloroethene by the marine bacterium Marinobacter salsuginis strain 5N-3.</title>
        <authorList>
            <person name="Inoue Y."/>
            <person name="Fukunaga Y."/>
            <person name="Katsumata H."/>
            <person name="Ohji S."/>
            <person name="Hosoyama A."/>
            <person name="Mori K."/>
            <person name="Ando K."/>
        </authorList>
    </citation>
    <scope>NUCLEOTIDE SEQUENCE [LARGE SCALE GENOMIC DNA]</scope>
    <source>
        <strain evidence="1 2">NBRC 109114</strain>
    </source>
</reference>
<comment type="caution">
    <text evidence="1">The sequence shown here is derived from an EMBL/GenBank/DDBJ whole genome shotgun (WGS) entry which is preliminary data.</text>
</comment>